<dbReference type="OrthoDB" id="3563898at2759"/>
<dbReference type="PANTHER" id="PTHR33112">
    <property type="entry name" value="DOMAIN PROTEIN, PUTATIVE-RELATED"/>
    <property type="match status" value="1"/>
</dbReference>
<feature type="domain" description="Heterokaryon incompatibility" evidence="1">
    <location>
        <begin position="183"/>
        <end position="247"/>
    </location>
</feature>
<sequence>MDYITPAGIFCQVCCEIFSDGLTHTWEQPTHLFQRSRQTLIKAVEDRCWLCARLNQTRDNNESEAVDEILSGSYQFETLIDSCGGLRRLLRIDLLGTIKVFEISVQQGGAKVLDMAQRSLAKTWTGHEDVAMLAASWLSECRGKHATCNTASSSDWRPSRLIEISSDKIRLVLTATENVDKPYATLSHCWGSAEFFVLNSQNIRRFLEGIPMDQIPRTFQETVIMIRNLGIKYLWIDCYCIIQGIDSVAQADWARVRCFGNVLDWPPVKLFLWIRSSMTMAGPVTILSGLSSLMVQAITQI</sequence>
<dbReference type="Pfam" id="PF06985">
    <property type="entry name" value="HET"/>
    <property type="match status" value="1"/>
</dbReference>
<dbReference type="Proteomes" id="UP000469559">
    <property type="component" value="Unassembled WGS sequence"/>
</dbReference>
<reference evidence="2 3" key="1">
    <citation type="submission" date="2018-05" db="EMBL/GenBank/DDBJ databases">
        <title>Whole genome sequencing for identification of molecular markers to develop diagnostic detection tools for the regulated plant pathogen Lachnellula willkommii.</title>
        <authorList>
            <person name="Giroux E."/>
            <person name="Bilodeau G."/>
        </authorList>
    </citation>
    <scope>NUCLEOTIDE SEQUENCE [LARGE SCALE GENOMIC DNA]</scope>
    <source>
        <strain evidence="2 3">CBS 203.66</strain>
    </source>
</reference>
<dbReference type="EMBL" id="QGMF01000682">
    <property type="protein sequence ID" value="TVY14465.1"/>
    <property type="molecule type" value="Genomic_DNA"/>
</dbReference>
<dbReference type="PANTHER" id="PTHR33112:SF9">
    <property type="entry name" value="HETEROKARYON INCOMPATIBILITY DOMAIN-CONTAINING PROTEIN"/>
    <property type="match status" value="1"/>
</dbReference>
<name>A0A8T9B435_9HELO</name>
<gene>
    <name evidence="2" type="ORF">LARI1_G009084</name>
</gene>
<protein>
    <recommendedName>
        <fullName evidence="1">Heterokaryon incompatibility domain-containing protein</fullName>
    </recommendedName>
</protein>
<evidence type="ECO:0000313" key="2">
    <source>
        <dbReference type="EMBL" id="TVY14465.1"/>
    </source>
</evidence>
<keyword evidence="3" id="KW-1185">Reference proteome</keyword>
<comment type="caution">
    <text evidence="2">The sequence shown here is derived from an EMBL/GenBank/DDBJ whole genome shotgun (WGS) entry which is preliminary data.</text>
</comment>
<evidence type="ECO:0000259" key="1">
    <source>
        <dbReference type="Pfam" id="PF06985"/>
    </source>
</evidence>
<accession>A0A8T9B435</accession>
<evidence type="ECO:0000313" key="3">
    <source>
        <dbReference type="Proteomes" id="UP000469559"/>
    </source>
</evidence>
<proteinExistence type="predicted"/>
<organism evidence="2 3">
    <name type="scientific">Lachnellula arida</name>
    <dbReference type="NCBI Taxonomy" id="1316785"/>
    <lineage>
        <taxon>Eukaryota</taxon>
        <taxon>Fungi</taxon>
        <taxon>Dikarya</taxon>
        <taxon>Ascomycota</taxon>
        <taxon>Pezizomycotina</taxon>
        <taxon>Leotiomycetes</taxon>
        <taxon>Helotiales</taxon>
        <taxon>Lachnaceae</taxon>
        <taxon>Lachnellula</taxon>
    </lineage>
</organism>
<dbReference type="AlphaFoldDB" id="A0A8T9B435"/>
<dbReference type="InterPro" id="IPR010730">
    <property type="entry name" value="HET"/>
</dbReference>